<feature type="compositionally biased region" description="Low complexity" evidence="11">
    <location>
        <begin position="581"/>
        <end position="599"/>
    </location>
</feature>
<organism evidence="12 13">
    <name type="scientific">Rhodotorula taiwanensis</name>
    <dbReference type="NCBI Taxonomy" id="741276"/>
    <lineage>
        <taxon>Eukaryota</taxon>
        <taxon>Fungi</taxon>
        <taxon>Dikarya</taxon>
        <taxon>Basidiomycota</taxon>
        <taxon>Pucciniomycotina</taxon>
        <taxon>Microbotryomycetes</taxon>
        <taxon>Sporidiobolales</taxon>
        <taxon>Sporidiobolaceae</taxon>
        <taxon>Rhodotorula</taxon>
    </lineage>
</organism>
<keyword evidence="5 10" id="KW-0317">Glutathione biosynthesis</keyword>
<evidence type="ECO:0000313" key="12">
    <source>
        <dbReference type="EMBL" id="POY70995.1"/>
    </source>
</evidence>
<proteinExistence type="inferred from homology"/>
<evidence type="ECO:0000256" key="1">
    <source>
        <dbReference type="ARBA" id="ARBA00005006"/>
    </source>
</evidence>
<dbReference type="OrthoDB" id="7939818at2759"/>
<evidence type="ECO:0000256" key="6">
    <source>
        <dbReference type="ARBA" id="ARBA00022741"/>
    </source>
</evidence>
<evidence type="ECO:0000256" key="7">
    <source>
        <dbReference type="ARBA" id="ARBA00022840"/>
    </source>
</evidence>
<dbReference type="SUPFAM" id="SSF55931">
    <property type="entry name" value="Glutamine synthetase/guanido kinase"/>
    <property type="match status" value="1"/>
</dbReference>
<dbReference type="PANTHER" id="PTHR11164">
    <property type="entry name" value="GLUTAMATE CYSTEINE LIGASE"/>
    <property type="match status" value="1"/>
</dbReference>
<comment type="similarity">
    <text evidence="2 10">Belongs to the glutamate--cysteine ligase type 3 family.</text>
</comment>
<keyword evidence="7 10" id="KW-0067">ATP-binding</keyword>
<dbReference type="GO" id="GO:0005524">
    <property type="term" value="F:ATP binding"/>
    <property type="evidence" value="ECO:0007669"/>
    <property type="project" value="UniProtKB-UniRule"/>
</dbReference>
<dbReference type="PANTHER" id="PTHR11164:SF0">
    <property type="entry name" value="GLUTAMATE--CYSTEINE LIGASE CATALYTIC SUBUNIT"/>
    <property type="match status" value="1"/>
</dbReference>
<dbReference type="AlphaFoldDB" id="A0A2S5B2K4"/>
<evidence type="ECO:0000256" key="9">
    <source>
        <dbReference type="ARBA" id="ARBA00032122"/>
    </source>
</evidence>
<evidence type="ECO:0000313" key="13">
    <source>
        <dbReference type="Proteomes" id="UP000237144"/>
    </source>
</evidence>
<dbReference type="Pfam" id="PF03074">
    <property type="entry name" value="GCS"/>
    <property type="match status" value="1"/>
</dbReference>
<keyword evidence="6 10" id="KW-0547">Nucleotide-binding</keyword>
<dbReference type="Gene3D" id="1.10.8.960">
    <property type="match status" value="1"/>
</dbReference>
<gene>
    <name evidence="12" type="ORF">BMF94_5920</name>
</gene>
<dbReference type="GO" id="GO:0017109">
    <property type="term" value="C:glutamate-cysteine ligase complex"/>
    <property type="evidence" value="ECO:0007669"/>
    <property type="project" value="TreeGrafter"/>
</dbReference>
<evidence type="ECO:0000256" key="2">
    <source>
        <dbReference type="ARBA" id="ARBA00008100"/>
    </source>
</evidence>
<name>A0A2S5B2K4_9BASI</name>
<keyword evidence="4 10" id="KW-0436">Ligase</keyword>
<dbReference type="GO" id="GO:0004357">
    <property type="term" value="F:glutamate-cysteine ligase activity"/>
    <property type="evidence" value="ECO:0007669"/>
    <property type="project" value="UniProtKB-UniRule"/>
</dbReference>
<dbReference type="InterPro" id="IPR014746">
    <property type="entry name" value="Gln_synth/guanido_kin_cat_dom"/>
</dbReference>
<dbReference type="STRING" id="741276.A0A2S5B2K4"/>
<dbReference type="FunFam" id="3.30.590.50:FF:000001">
    <property type="entry name" value="Glutamate-cysteine ligase Gcs1"/>
    <property type="match status" value="1"/>
</dbReference>
<evidence type="ECO:0000256" key="11">
    <source>
        <dbReference type="SAM" id="MobiDB-lite"/>
    </source>
</evidence>
<protein>
    <recommendedName>
        <fullName evidence="3 10">Glutamate--cysteine ligase</fullName>
        <ecNumber evidence="3 10">6.3.2.2</ecNumber>
    </recommendedName>
    <alternativeName>
        <fullName evidence="9 10">Gamma-ECS</fullName>
    </alternativeName>
    <alternativeName>
        <fullName evidence="8 10">Gamma-glutamylcysteine synthetase</fullName>
    </alternativeName>
</protein>
<evidence type="ECO:0000256" key="4">
    <source>
        <dbReference type="ARBA" id="ARBA00022598"/>
    </source>
</evidence>
<dbReference type="InterPro" id="IPR004308">
    <property type="entry name" value="GCS"/>
</dbReference>
<evidence type="ECO:0000256" key="8">
    <source>
        <dbReference type="ARBA" id="ARBA00030585"/>
    </source>
</evidence>
<dbReference type="FunFam" id="3.30.590.50:FF:000002">
    <property type="entry name" value="Glutamate--cysteine ligase catalytic subunit"/>
    <property type="match status" value="1"/>
</dbReference>
<comment type="caution">
    <text evidence="12">The sequence shown here is derived from an EMBL/GenBank/DDBJ whole genome shotgun (WGS) entry which is preliminary data.</text>
</comment>
<feature type="region of interest" description="Disordered" evidence="11">
    <location>
        <begin position="546"/>
        <end position="609"/>
    </location>
</feature>
<dbReference type="Proteomes" id="UP000237144">
    <property type="component" value="Unassembled WGS sequence"/>
</dbReference>
<dbReference type="EC" id="6.3.2.2" evidence="3 10"/>
<dbReference type="Gene3D" id="3.30.590.50">
    <property type="match status" value="2"/>
</dbReference>
<sequence>MGLLALGTPLPWSEAKQHADYVREHGIEQLLHIWHRLKDRTGDRLLWGDEIEYLVISYDDESKNARLSLRQTEILQDLQADADERRRTPSREESPVAAGAESVNGTAAKVLEDGQTPQKNNEACIPVFHPEYGRYMLESTPGAPYGATLDDLLLVEGNMRFRRKLAKSRMKSHEVPLTLTSFPRLGAPGIFTDPYYPPGGGVARSLFLPDEITNEHVRFPTLTANIRRRRGSKVAINMPIYFDENTPKPFVDPTIPRDRNLWPEDANAREGAALDNHIYMDAMGFGMGCCCLQITFQACSVGEARRMYDAFVPVGPIMLALSAAAPIFRGWLSDVDCRWDVIAGSVDDRTAEERGVKPLQHDRFVIPKSRYDSVDCYIADTPSNRPEYNDNDMPIDPKIRDHLVERGMDKLLATHFAHLFIRDPIVIFEETLCQDDEKSSDHFENIQSTNWQTVRFKPPPPGSPIGWRVEFRSMEVQLTDYENAAFSVFIVLLTRAIMSLGLNFYLPISKVDENMHRAHRRDAINTQKFYFRKNLFDPKPGHPCDPSLDALSALPEDVSPRQPRSPVANGFGSHSREPSHCESSCSSHRPSRVPSPVRSDSTPSGPVEDEYDLFTINEIVNGSPERNFPGLIGVVRIYLDGLEKEGKVSAEVRKGIERSLELIRRRADGSLITLATYMRRFVHSHPAYKHDSAVTQEINYDLIKALDEIERGERPAPELLPEGWREGYDNKDGRWSQCCGAEEAKLDQQSASASDPIVKGAAVIEDKGLCCGPMTLPTVA</sequence>
<comment type="pathway">
    <text evidence="1 10">Sulfur metabolism; glutathione biosynthesis; glutathione from L-cysteine and L-glutamate: step 1/2.</text>
</comment>
<feature type="region of interest" description="Disordered" evidence="11">
    <location>
        <begin position="78"/>
        <end position="106"/>
    </location>
</feature>
<evidence type="ECO:0000256" key="3">
    <source>
        <dbReference type="ARBA" id="ARBA00012220"/>
    </source>
</evidence>
<accession>A0A2S5B2K4</accession>
<dbReference type="EMBL" id="PJQD01000088">
    <property type="protein sequence ID" value="POY70995.1"/>
    <property type="molecule type" value="Genomic_DNA"/>
</dbReference>
<dbReference type="UniPathway" id="UPA00142">
    <property type="reaction ID" value="UER00209"/>
</dbReference>
<evidence type="ECO:0000256" key="5">
    <source>
        <dbReference type="ARBA" id="ARBA00022684"/>
    </source>
</evidence>
<feature type="compositionally biased region" description="Basic and acidic residues" evidence="11">
    <location>
        <begin position="82"/>
        <end position="94"/>
    </location>
</feature>
<comment type="catalytic activity">
    <reaction evidence="10">
        <text>L-cysteine + L-glutamate + ATP = gamma-L-glutamyl-L-cysteine + ADP + phosphate + H(+)</text>
        <dbReference type="Rhea" id="RHEA:13285"/>
        <dbReference type="ChEBI" id="CHEBI:15378"/>
        <dbReference type="ChEBI" id="CHEBI:29985"/>
        <dbReference type="ChEBI" id="CHEBI:30616"/>
        <dbReference type="ChEBI" id="CHEBI:35235"/>
        <dbReference type="ChEBI" id="CHEBI:43474"/>
        <dbReference type="ChEBI" id="CHEBI:58173"/>
        <dbReference type="ChEBI" id="CHEBI:456216"/>
        <dbReference type="EC" id="6.3.2.2"/>
    </reaction>
</comment>
<keyword evidence="13" id="KW-1185">Reference proteome</keyword>
<dbReference type="GO" id="GO:0006750">
    <property type="term" value="P:glutathione biosynthetic process"/>
    <property type="evidence" value="ECO:0007669"/>
    <property type="project" value="UniProtKB-UniRule"/>
</dbReference>
<evidence type="ECO:0000256" key="10">
    <source>
        <dbReference type="RuleBase" id="RU367135"/>
    </source>
</evidence>
<reference evidence="12 13" key="1">
    <citation type="journal article" date="2018" name="Front. Microbiol.">
        <title>Prospects for Fungal Bioremediation of Acidic Radioactive Waste Sites: Characterization and Genome Sequence of Rhodotorula taiwanensis MD1149.</title>
        <authorList>
            <person name="Tkavc R."/>
            <person name="Matrosova V.Y."/>
            <person name="Grichenko O.E."/>
            <person name="Gostincar C."/>
            <person name="Volpe R.P."/>
            <person name="Klimenkova P."/>
            <person name="Gaidamakova E.K."/>
            <person name="Zhou C.E."/>
            <person name="Stewart B.J."/>
            <person name="Lyman M.G."/>
            <person name="Malfatti S.A."/>
            <person name="Rubinfeld B."/>
            <person name="Courtot M."/>
            <person name="Singh J."/>
            <person name="Dalgard C.L."/>
            <person name="Hamilton T."/>
            <person name="Frey K.G."/>
            <person name="Gunde-Cimerman N."/>
            <person name="Dugan L."/>
            <person name="Daly M.J."/>
        </authorList>
    </citation>
    <scope>NUCLEOTIDE SEQUENCE [LARGE SCALE GENOMIC DNA]</scope>
    <source>
        <strain evidence="12 13">MD1149</strain>
    </source>
</reference>